<dbReference type="InterPro" id="IPR000182">
    <property type="entry name" value="GNAT_dom"/>
</dbReference>
<dbReference type="EMBL" id="SLXL01000001">
    <property type="protein sequence ID" value="TCP27527.1"/>
    <property type="molecule type" value="Genomic_DNA"/>
</dbReference>
<protein>
    <submittedName>
        <fullName evidence="4">L-amino acid N-acyltransferase YncA</fullName>
    </submittedName>
</protein>
<evidence type="ECO:0000256" key="2">
    <source>
        <dbReference type="ARBA" id="ARBA00023315"/>
    </source>
</evidence>
<sequence length="161" mass="17016">MIAVRPAQAADAPQIAALLNAIIAAGGTTAMETPLKEAGLAKRIVATPDRSCWHVAQDGTGRLVGVQWAEPHPGLPADMADIATFTRIGMTGCGIGTALFQATQAACRARGYRALNAAIRAENIGGLRFYESLGFTDWQVAHDARLASGKVTGKWFKRIDL</sequence>
<dbReference type="InterPro" id="IPR016181">
    <property type="entry name" value="Acyl_CoA_acyltransferase"/>
</dbReference>
<evidence type="ECO:0000313" key="4">
    <source>
        <dbReference type="EMBL" id="TCP27527.1"/>
    </source>
</evidence>
<dbReference type="Pfam" id="PF00583">
    <property type="entry name" value="Acetyltransf_1"/>
    <property type="match status" value="1"/>
</dbReference>
<keyword evidence="5" id="KW-1185">Reference proteome</keyword>
<dbReference type="PANTHER" id="PTHR43877">
    <property type="entry name" value="AMINOALKYLPHOSPHONATE N-ACETYLTRANSFERASE-RELATED-RELATED"/>
    <property type="match status" value="1"/>
</dbReference>
<reference evidence="4 5" key="1">
    <citation type="submission" date="2019-03" db="EMBL/GenBank/DDBJ databases">
        <title>Genomic Encyclopedia of Type Strains, Phase IV (KMG-IV): sequencing the most valuable type-strain genomes for metagenomic binning, comparative biology and taxonomic classification.</title>
        <authorList>
            <person name="Goeker M."/>
        </authorList>
    </citation>
    <scope>NUCLEOTIDE SEQUENCE [LARGE SCALE GENOMIC DNA]</scope>
    <source>
        <strain evidence="4 5">DSM 2781</strain>
    </source>
</reference>
<keyword evidence="2 4" id="KW-0012">Acyltransferase</keyword>
<dbReference type="RefSeq" id="WP_132598971.1">
    <property type="nucleotide sequence ID" value="NZ_NRRP01000021.1"/>
</dbReference>
<gene>
    <name evidence="4" type="ORF">EV656_101435</name>
</gene>
<dbReference type="OrthoDB" id="5997585at2"/>
<evidence type="ECO:0000259" key="3">
    <source>
        <dbReference type="PROSITE" id="PS51186"/>
    </source>
</evidence>
<comment type="caution">
    <text evidence="4">The sequence shown here is derived from an EMBL/GenBank/DDBJ whole genome shotgun (WGS) entry which is preliminary data.</text>
</comment>
<dbReference type="GO" id="GO:0016747">
    <property type="term" value="F:acyltransferase activity, transferring groups other than amino-acyl groups"/>
    <property type="evidence" value="ECO:0007669"/>
    <property type="project" value="InterPro"/>
</dbReference>
<evidence type="ECO:0000256" key="1">
    <source>
        <dbReference type="ARBA" id="ARBA00022679"/>
    </source>
</evidence>
<organism evidence="4 5">
    <name type="scientific">Rhodovulum adriaticum</name>
    <name type="common">Rhodopseudomonas adriatica</name>
    <dbReference type="NCBI Taxonomy" id="35804"/>
    <lineage>
        <taxon>Bacteria</taxon>
        <taxon>Pseudomonadati</taxon>
        <taxon>Pseudomonadota</taxon>
        <taxon>Alphaproteobacteria</taxon>
        <taxon>Rhodobacterales</taxon>
        <taxon>Paracoccaceae</taxon>
        <taxon>Rhodovulum</taxon>
    </lineage>
</organism>
<proteinExistence type="predicted"/>
<accession>A0A4R2NZC3</accession>
<evidence type="ECO:0000313" key="5">
    <source>
        <dbReference type="Proteomes" id="UP000295733"/>
    </source>
</evidence>
<dbReference type="SUPFAM" id="SSF55729">
    <property type="entry name" value="Acyl-CoA N-acyltransferases (Nat)"/>
    <property type="match status" value="1"/>
</dbReference>
<name>A0A4R2NZC3_RHOAD</name>
<keyword evidence="1 4" id="KW-0808">Transferase</keyword>
<dbReference type="PROSITE" id="PS51186">
    <property type="entry name" value="GNAT"/>
    <property type="match status" value="1"/>
</dbReference>
<feature type="domain" description="N-acetyltransferase" evidence="3">
    <location>
        <begin position="2"/>
        <end position="161"/>
    </location>
</feature>
<dbReference type="Proteomes" id="UP000295733">
    <property type="component" value="Unassembled WGS sequence"/>
</dbReference>
<dbReference type="InterPro" id="IPR050832">
    <property type="entry name" value="Bact_Acetyltransf"/>
</dbReference>
<dbReference type="AlphaFoldDB" id="A0A4R2NZC3"/>
<dbReference type="Gene3D" id="3.40.630.30">
    <property type="match status" value="1"/>
</dbReference>